<feature type="domain" description="KRAB" evidence="2">
    <location>
        <begin position="113"/>
        <end position="188"/>
    </location>
</feature>
<accession>A0A8J5ZCH1</accession>
<dbReference type="InterPro" id="IPR001909">
    <property type="entry name" value="KRAB"/>
</dbReference>
<comment type="caution">
    <text evidence="3">The sequence shown here is derived from an EMBL/GenBank/DDBJ whole genome shotgun (WGS) entry which is preliminary data.</text>
</comment>
<feature type="non-terminal residue" evidence="3">
    <location>
        <position position="1"/>
    </location>
</feature>
<evidence type="ECO:0000256" key="1">
    <source>
        <dbReference type="SAM" id="MobiDB-lite"/>
    </source>
</evidence>
<dbReference type="InterPro" id="IPR050169">
    <property type="entry name" value="Krueppel_C2H2_ZnF"/>
</dbReference>
<name>A0A8J5ZCH1_GALPY</name>
<dbReference type="PANTHER" id="PTHR23232:SF163">
    <property type="entry name" value="ZINC FINGER PROTEIN 589"/>
    <property type="match status" value="1"/>
</dbReference>
<dbReference type="Gene3D" id="6.10.140.140">
    <property type="match status" value="1"/>
</dbReference>
<evidence type="ECO:0000259" key="2">
    <source>
        <dbReference type="PROSITE" id="PS50805"/>
    </source>
</evidence>
<dbReference type="OrthoDB" id="9558250at2759"/>
<keyword evidence="4" id="KW-1185">Reference proteome</keyword>
<dbReference type="Proteomes" id="UP000700334">
    <property type="component" value="Unassembled WGS sequence"/>
</dbReference>
<dbReference type="PANTHER" id="PTHR23232">
    <property type="entry name" value="KRAB DOMAIN C2H2 ZINC FINGER"/>
    <property type="match status" value="1"/>
</dbReference>
<protein>
    <submittedName>
        <fullName evidence="3">Zinc finger protein 37A</fullName>
    </submittedName>
</protein>
<dbReference type="InterPro" id="IPR036051">
    <property type="entry name" value="KRAB_dom_sf"/>
</dbReference>
<dbReference type="SMART" id="SM00349">
    <property type="entry name" value="KRAB"/>
    <property type="match status" value="1"/>
</dbReference>
<organism evidence="3 4">
    <name type="scientific">Galemys pyrenaicus</name>
    <name type="common">Iberian desman</name>
    <name type="synonym">Pyrenean desman</name>
    <dbReference type="NCBI Taxonomy" id="202257"/>
    <lineage>
        <taxon>Eukaryota</taxon>
        <taxon>Metazoa</taxon>
        <taxon>Chordata</taxon>
        <taxon>Craniata</taxon>
        <taxon>Vertebrata</taxon>
        <taxon>Euteleostomi</taxon>
        <taxon>Mammalia</taxon>
        <taxon>Eutheria</taxon>
        <taxon>Laurasiatheria</taxon>
        <taxon>Eulipotyphla</taxon>
        <taxon>Talpidae</taxon>
        <taxon>Galemys</taxon>
    </lineage>
</organism>
<evidence type="ECO:0000313" key="3">
    <source>
        <dbReference type="EMBL" id="KAG8504356.1"/>
    </source>
</evidence>
<dbReference type="CDD" id="cd07765">
    <property type="entry name" value="KRAB_A-box"/>
    <property type="match status" value="1"/>
</dbReference>
<evidence type="ECO:0000313" key="4">
    <source>
        <dbReference type="Proteomes" id="UP000700334"/>
    </source>
</evidence>
<feature type="region of interest" description="Disordered" evidence="1">
    <location>
        <begin position="465"/>
        <end position="491"/>
    </location>
</feature>
<dbReference type="SUPFAM" id="SSF109640">
    <property type="entry name" value="KRAB domain (Kruppel-associated box)"/>
    <property type="match status" value="1"/>
</dbReference>
<dbReference type="PROSITE" id="PS50805">
    <property type="entry name" value="KRAB"/>
    <property type="match status" value="1"/>
</dbReference>
<dbReference type="GO" id="GO:0006355">
    <property type="term" value="P:regulation of DNA-templated transcription"/>
    <property type="evidence" value="ECO:0007669"/>
    <property type="project" value="InterPro"/>
</dbReference>
<gene>
    <name evidence="3" type="ORF">J0S82_015072</name>
</gene>
<dbReference type="EMBL" id="JAGFMF010012294">
    <property type="protein sequence ID" value="KAG8504356.1"/>
    <property type="molecule type" value="Genomic_DNA"/>
</dbReference>
<reference evidence="3" key="1">
    <citation type="journal article" date="2021" name="Evol. Appl.">
        <title>The genome of the Pyrenean desman and the effects of bottlenecks and inbreeding on the genomic landscape of an endangered species.</title>
        <authorList>
            <person name="Escoda L."/>
            <person name="Castresana J."/>
        </authorList>
    </citation>
    <scope>NUCLEOTIDE SEQUENCE</scope>
    <source>
        <strain evidence="3">IBE-C5619</strain>
    </source>
</reference>
<dbReference type="AlphaFoldDB" id="A0A8J5ZCH1"/>
<sequence length="525" mass="59112">MSITSADWALSDAMSESDTCSLTSMDPWGPCRFLRISLWGAQFPYQWTAPVSLALPPDVSSVSVGIKQLHLFDLRGVLAGSVAHKRRSIYTCCCLTQAEGPEMRPGVPSQGMVSFEDVAVNFTREEWQELNDAQRTLFREVTLETYSHLVSLGEELPRHTRVPALWSPLISVHLPKKLRAGEVERGRQSRACVFTLYERFVLAFVHRAYHCSGEQEVGAGSTAMDCGRTPEPEALSQRYRSGQTFVASSYWQQQNIKNERTDTGGDFNLDSIHSLNQNAKIGTISSRMPENSSIHRNSFTPGDPHEEHDGTEEEIFQRFRESLSHQGIQHFQQSSEFCEQGKVVSKETIFSCRGVIAEGTACKYSECGDTYVKPPFIVQDKTKAGWSPCICNERGELADVKPVHLNIHGYVEGEQEKCYESGPNLSNKFHTYQHESAQLGENLVEYHRYGEMSPKASVFTEHQKLQADDQPNECGETYEGSLESRHQRTLTTEESLDSKNCVKAFSWETALTLQPQSQTRVEHFS</sequence>
<proteinExistence type="predicted"/>
<dbReference type="Pfam" id="PF01352">
    <property type="entry name" value="KRAB"/>
    <property type="match status" value="1"/>
</dbReference>